<dbReference type="InterPro" id="IPR047784">
    <property type="entry name" value="TrgA"/>
</dbReference>
<dbReference type="STRING" id="1005928.SAMN04487859_10817"/>
<evidence type="ECO:0000313" key="2">
    <source>
        <dbReference type="EMBL" id="SFN73951.1"/>
    </source>
</evidence>
<keyword evidence="1" id="KW-0812">Transmembrane</keyword>
<keyword evidence="1" id="KW-1133">Transmembrane helix</keyword>
<protein>
    <recommendedName>
        <fullName evidence="4">Tellurium resistance protein</fullName>
    </recommendedName>
</protein>
<dbReference type="EMBL" id="FOVP01000008">
    <property type="protein sequence ID" value="SFN73951.1"/>
    <property type="molecule type" value="Genomic_DNA"/>
</dbReference>
<keyword evidence="1" id="KW-0472">Membrane</keyword>
<feature type="transmembrane region" description="Helical" evidence="1">
    <location>
        <begin position="123"/>
        <end position="143"/>
    </location>
</feature>
<accession>A0A1I5BHH7</accession>
<keyword evidence="3" id="KW-1185">Reference proteome</keyword>
<proteinExistence type="predicted"/>
<evidence type="ECO:0000313" key="3">
    <source>
        <dbReference type="Proteomes" id="UP000198599"/>
    </source>
</evidence>
<dbReference type="NCBIfam" id="NF033773">
    <property type="entry name" value="tellur_TrgA"/>
    <property type="match status" value="1"/>
</dbReference>
<feature type="transmembrane region" description="Helical" evidence="1">
    <location>
        <begin position="71"/>
        <end position="88"/>
    </location>
</feature>
<sequence>MPVTDKMPTAGKIAAAIGLGALGWVASEVFRPLMPPETNFGMFNEVNLVLGLLCGWFVTGTRLGFGYAEGFSAGLTGVGAMVFWALFLQSFNEMLRRALDNRYDGPVEGLTAVMELGVEYGAYMLNGPLIGLLLAGSVIVGVMSEWVSHRWS</sequence>
<evidence type="ECO:0000256" key="1">
    <source>
        <dbReference type="SAM" id="Phobius"/>
    </source>
</evidence>
<gene>
    <name evidence="2" type="ORF">SAMN04487859_10817</name>
</gene>
<dbReference type="Proteomes" id="UP000198599">
    <property type="component" value="Unassembled WGS sequence"/>
</dbReference>
<feature type="transmembrane region" description="Helical" evidence="1">
    <location>
        <begin position="13"/>
        <end position="34"/>
    </location>
</feature>
<organism evidence="2 3">
    <name type="scientific">Roseovarius lutimaris</name>
    <dbReference type="NCBI Taxonomy" id="1005928"/>
    <lineage>
        <taxon>Bacteria</taxon>
        <taxon>Pseudomonadati</taxon>
        <taxon>Pseudomonadota</taxon>
        <taxon>Alphaproteobacteria</taxon>
        <taxon>Rhodobacterales</taxon>
        <taxon>Roseobacteraceae</taxon>
        <taxon>Roseovarius</taxon>
    </lineage>
</organism>
<dbReference type="RefSeq" id="WP_092836939.1">
    <property type="nucleotide sequence ID" value="NZ_FOVP01000008.1"/>
</dbReference>
<dbReference type="OrthoDB" id="7869508at2"/>
<name>A0A1I5BHH7_9RHOB</name>
<evidence type="ECO:0008006" key="4">
    <source>
        <dbReference type="Google" id="ProtNLM"/>
    </source>
</evidence>
<feature type="transmembrane region" description="Helical" evidence="1">
    <location>
        <begin position="46"/>
        <end position="65"/>
    </location>
</feature>
<reference evidence="3" key="1">
    <citation type="submission" date="2016-10" db="EMBL/GenBank/DDBJ databases">
        <authorList>
            <person name="Varghese N."/>
            <person name="Submissions S."/>
        </authorList>
    </citation>
    <scope>NUCLEOTIDE SEQUENCE [LARGE SCALE GENOMIC DNA]</scope>
    <source>
        <strain evidence="3">DSM 28463</strain>
    </source>
</reference>
<dbReference type="AlphaFoldDB" id="A0A1I5BHH7"/>